<evidence type="ECO:0000313" key="2">
    <source>
        <dbReference type="Proteomes" id="UP000789702"/>
    </source>
</evidence>
<evidence type="ECO:0000313" key="1">
    <source>
        <dbReference type="EMBL" id="CAG8633273.1"/>
    </source>
</evidence>
<feature type="non-terminal residue" evidence="1">
    <location>
        <position position="50"/>
    </location>
</feature>
<dbReference type="Proteomes" id="UP000789702">
    <property type="component" value="Unassembled WGS sequence"/>
</dbReference>
<name>A0ACA9N411_9GLOM</name>
<accession>A0ACA9N411</accession>
<organism evidence="1 2">
    <name type="scientific">Dentiscutata heterogama</name>
    <dbReference type="NCBI Taxonomy" id="1316150"/>
    <lineage>
        <taxon>Eukaryota</taxon>
        <taxon>Fungi</taxon>
        <taxon>Fungi incertae sedis</taxon>
        <taxon>Mucoromycota</taxon>
        <taxon>Glomeromycotina</taxon>
        <taxon>Glomeromycetes</taxon>
        <taxon>Diversisporales</taxon>
        <taxon>Gigasporaceae</taxon>
        <taxon>Dentiscutata</taxon>
    </lineage>
</organism>
<gene>
    <name evidence="1" type="ORF">DHETER_LOCUS8489</name>
</gene>
<proteinExistence type="predicted"/>
<sequence length="50" mass="5698">MGEYSINDISQELAKHLDFSETSTEAMKEVQNNVENVTNKMEGIKQSLEH</sequence>
<reference evidence="1" key="1">
    <citation type="submission" date="2021-06" db="EMBL/GenBank/DDBJ databases">
        <authorList>
            <person name="Kallberg Y."/>
            <person name="Tangrot J."/>
            <person name="Rosling A."/>
        </authorList>
    </citation>
    <scope>NUCLEOTIDE SEQUENCE</scope>
    <source>
        <strain evidence="1">IL203A</strain>
    </source>
</reference>
<protein>
    <submittedName>
        <fullName evidence="1">7734_t:CDS:1</fullName>
    </submittedName>
</protein>
<comment type="caution">
    <text evidence="1">The sequence shown here is derived from an EMBL/GenBank/DDBJ whole genome shotgun (WGS) entry which is preliminary data.</text>
</comment>
<keyword evidence="2" id="KW-1185">Reference proteome</keyword>
<dbReference type="EMBL" id="CAJVPU010013527">
    <property type="protein sequence ID" value="CAG8633273.1"/>
    <property type="molecule type" value="Genomic_DNA"/>
</dbReference>